<dbReference type="VEuPathDB" id="CryptoDB:Cvel_16230"/>
<dbReference type="AlphaFoldDB" id="A0A0G4FBX8"/>
<evidence type="ECO:0000313" key="1">
    <source>
        <dbReference type="EMBL" id="CEM10538.1"/>
    </source>
</evidence>
<name>A0A0G4FBX8_9ALVE</name>
<protein>
    <submittedName>
        <fullName evidence="1">Uncharacterized protein</fullName>
    </submittedName>
</protein>
<proteinExistence type="predicted"/>
<sequence length="435" mass="49170">MFVGTCGAILSVFVGLRLIPRADIPLHMRNHKLLYDETLLSETIGQSLVSRLKAVSFLPTNTNDLKFYTTKHEHIGEAVPFQGGSSKSNKCPHPMMVPSVNRTLCVLPGRVDVARHYIAGGGLEGRKERFEIAASRLQSFGQYNFLSDGVQGHADFQKLFEDPKFLKFSQSVCPEDKQVLDPFQFNFIVQIPGQTVALHLDGVYFWGATRFEFPQWLLAVMAFSGLFKEDFVDQVQVVAYLHSWEASAERAGQFVYWVDATGTPLRETPKKFAGSAVDGTKTMHAAEVYFPSREIPVIPPQADNKLVNADGKGEKWELVSDGKRLATYDWHDLRVTAVYRARCFRSQEEVEAFRKIPDSEKMSLDFVLGKLGDDLVERKRVSREKLDGMSRFDFAQMLLKEYVKYPYSPTALVPFNYCALSRLAPWSKPVLDLVC</sequence>
<organism evidence="1">
    <name type="scientific">Chromera velia CCMP2878</name>
    <dbReference type="NCBI Taxonomy" id="1169474"/>
    <lineage>
        <taxon>Eukaryota</taxon>
        <taxon>Sar</taxon>
        <taxon>Alveolata</taxon>
        <taxon>Colpodellida</taxon>
        <taxon>Chromeraceae</taxon>
        <taxon>Chromera</taxon>
    </lineage>
</organism>
<dbReference type="EMBL" id="CDMZ01000266">
    <property type="protein sequence ID" value="CEM10538.1"/>
    <property type="molecule type" value="Genomic_DNA"/>
</dbReference>
<gene>
    <name evidence="1" type="ORF">Cvel_16230</name>
</gene>
<reference evidence="1" key="1">
    <citation type="submission" date="2014-11" db="EMBL/GenBank/DDBJ databases">
        <authorList>
            <person name="Otto D Thomas"/>
            <person name="Naeem Raeece"/>
        </authorList>
    </citation>
    <scope>NUCLEOTIDE SEQUENCE</scope>
</reference>
<accession>A0A0G4FBX8</accession>